<organism evidence="1">
    <name type="scientific">marine sediment metagenome</name>
    <dbReference type="NCBI Taxonomy" id="412755"/>
    <lineage>
        <taxon>unclassified sequences</taxon>
        <taxon>metagenomes</taxon>
        <taxon>ecological metagenomes</taxon>
    </lineage>
</organism>
<proteinExistence type="predicted"/>
<gene>
    <name evidence="1" type="ORF">LCGC14_1967350</name>
</gene>
<reference evidence="1" key="1">
    <citation type="journal article" date="2015" name="Nature">
        <title>Complex archaea that bridge the gap between prokaryotes and eukaryotes.</title>
        <authorList>
            <person name="Spang A."/>
            <person name="Saw J.H."/>
            <person name="Jorgensen S.L."/>
            <person name="Zaremba-Niedzwiedzka K."/>
            <person name="Martijn J."/>
            <person name="Lind A.E."/>
            <person name="van Eijk R."/>
            <person name="Schleper C."/>
            <person name="Guy L."/>
            <person name="Ettema T.J."/>
        </authorList>
    </citation>
    <scope>NUCLEOTIDE SEQUENCE</scope>
</reference>
<dbReference type="AlphaFoldDB" id="A0A0F9FD46"/>
<sequence length="47" mass="5325">MDVTKNKLDGAVAENIISAQQAVALYQYLTIQSQDSPKFTFTHVLYY</sequence>
<name>A0A0F9FD46_9ZZZZ</name>
<feature type="non-terminal residue" evidence="1">
    <location>
        <position position="47"/>
    </location>
</feature>
<protein>
    <submittedName>
        <fullName evidence="1">Uncharacterized protein</fullName>
    </submittedName>
</protein>
<dbReference type="EMBL" id="LAZR01021775">
    <property type="protein sequence ID" value="KKL84178.1"/>
    <property type="molecule type" value="Genomic_DNA"/>
</dbReference>
<comment type="caution">
    <text evidence="1">The sequence shown here is derived from an EMBL/GenBank/DDBJ whole genome shotgun (WGS) entry which is preliminary data.</text>
</comment>
<accession>A0A0F9FD46</accession>
<evidence type="ECO:0000313" key="1">
    <source>
        <dbReference type="EMBL" id="KKL84178.1"/>
    </source>
</evidence>